<reference evidence="1" key="1">
    <citation type="submission" date="2007-03" db="EMBL/GenBank/DDBJ databases">
        <title>Annotation of Culex pipiens quinquefasciatus.</title>
        <authorList>
            <consortium name="The Broad Institute Genome Sequencing Platform"/>
            <person name="Atkinson P.W."/>
            <person name="Hemingway J."/>
            <person name="Christensen B.M."/>
            <person name="Higgs S."/>
            <person name="Kodira C."/>
            <person name="Hannick L."/>
            <person name="Megy K."/>
            <person name="O'Leary S."/>
            <person name="Pearson M."/>
            <person name="Haas B.J."/>
            <person name="Mauceli E."/>
            <person name="Wortman J.R."/>
            <person name="Lee N.H."/>
            <person name="Guigo R."/>
            <person name="Stanke M."/>
            <person name="Alvarado L."/>
            <person name="Amedeo P."/>
            <person name="Antoine C.H."/>
            <person name="Arensburger P."/>
            <person name="Bidwell S.L."/>
            <person name="Crawford M."/>
            <person name="Camaro F."/>
            <person name="Devon K."/>
            <person name="Engels R."/>
            <person name="Hammond M."/>
            <person name="Howarth C."/>
            <person name="Koehrsen M."/>
            <person name="Lawson D."/>
            <person name="Montgomery P."/>
            <person name="Nene V."/>
            <person name="Nusbaum C."/>
            <person name="Puiu D."/>
            <person name="Romero-Severson J."/>
            <person name="Severson D.W."/>
            <person name="Shumway M."/>
            <person name="Sisk P."/>
            <person name="Stolte C."/>
            <person name="Zeng Q."/>
            <person name="Eisenstadt E."/>
            <person name="Fraser-Liggett C."/>
            <person name="Strausberg R."/>
            <person name="Galagan J."/>
            <person name="Birren B."/>
            <person name="Collins F.H."/>
        </authorList>
    </citation>
    <scope>NUCLEOTIDE SEQUENCE [LARGE SCALE GENOMIC DNA]</scope>
    <source>
        <strain evidence="1">JHB</strain>
    </source>
</reference>
<dbReference type="VEuPathDB" id="VectorBase:CPIJ009903"/>
<reference evidence="2" key="2">
    <citation type="submission" date="2021-02" db="UniProtKB">
        <authorList>
            <consortium name="EnsemblMetazoa"/>
        </authorList>
    </citation>
    <scope>IDENTIFICATION</scope>
    <source>
        <strain evidence="2">JHB</strain>
    </source>
</reference>
<name>B0WRX3_CULQU</name>
<dbReference type="Proteomes" id="UP000002320">
    <property type="component" value="Unassembled WGS sequence"/>
</dbReference>
<keyword evidence="3" id="KW-1185">Reference proteome</keyword>
<sequence>IFRTRSRSGGKKRKTTIITRLVKAKFTVSNFSLRKVECLKRPESLRLTGQGLGSSSVMANVNREASWAN</sequence>
<evidence type="ECO:0000313" key="3">
    <source>
        <dbReference type="Proteomes" id="UP000002320"/>
    </source>
</evidence>
<evidence type="ECO:0000313" key="2">
    <source>
        <dbReference type="EnsemblMetazoa" id="CPIJ009903-PA"/>
    </source>
</evidence>
<proteinExistence type="predicted"/>
<protein>
    <submittedName>
        <fullName evidence="1 2">Uncharacterized protein</fullName>
    </submittedName>
</protein>
<dbReference type="AlphaFoldDB" id="B0WRX3"/>
<evidence type="ECO:0000313" key="1">
    <source>
        <dbReference type="EMBL" id="EDS33583.1"/>
    </source>
</evidence>
<feature type="non-terminal residue" evidence="1">
    <location>
        <position position="1"/>
    </location>
</feature>
<dbReference type="EMBL" id="DS232062">
    <property type="protein sequence ID" value="EDS33583.1"/>
    <property type="molecule type" value="Genomic_DNA"/>
</dbReference>
<dbReference type="InParanoid" id="B0WRX3"/>
<dbReference type="KEGG" id="cqu:CpipJ_CPIJ009903"/>
<organism>
    <name type="scientific">Culex quinquefasciatus</name>
    <name type="common">Southern house mosquito</name>
    <name type="synonym">Culex pungens</name>
    <dbReference type="NCBI Taxonomy" id="7176"/>
    <lineage>
        <taxon>Eukaryota</taxon>
        <taxon>Metazoa</taxon>
        <taxon>Ecdysozoa</taxon>
        <taxon>Arthropoda</taxon>
        <taxon>Hexapoda</taxon>
        <taxon>Insecta</taxon>
        <taxon>Pterygota</taxon>
        <taxon>Neoptera</taxon>
        <taxon>Endopterygota</taxon>
        <taxon>Diptera</taxon>
        <taxon>Nematocera</taxon>
        <taxon>Culicoidea</taxon>
        <taxon>Culicidae</taxon>
        <taxon>Culicinae</taxon>
        <taxon>Culicini</taxon>
        <taxon>Culex</taxon>
        <taxon>Culex</taxon>
    </lineage>
</organism>
<dbReference type="HOGENOM" id="CLU_2783162_0_0_1"/>
<accession>B0WRX3</accession>
<gene>
    <name evidence="2" type="primary">6042324</name>
    <name evidence="1" type="ORF">CpipJ_CPIJ009903</name>
</gene>
<dbReference type="EnsemblMetazoa" id="CPIJ009903-RA">
    <property type="protein sequence ID" value="CPIJ009903-PA"/>
    <property type="gene ID" value="CPIJ009903"/>
</dbReference>